<keyword evidence="1" id="KW-0812">Transmembrane</keyword>
<keyword evidence="1" id="KW-0472">Membrane</keyword>
<evidence type="ECO:0000313" key="3">
    <source>
        <dbReference type="Proteomes" id="UP000580043"/>
    </source>
</evidence>
<gene>
    <name evidence="2" type="ORF">HHL15_17180</name>
</gene>
<keyword evidence="1" id="KW-1133">Transmembrane helix</keyword>
<protein>
    <submittedName>
        <fullName evidence="2">Uncharacterized protein</fullName>
    </submittedName>
</protein>
<dbReference type="RefSeq" id="WP_169147028.1">
    <property type="nucleotide sequence ID" value="NZ_JABBGA010000015.1"/>
</dbReference>
<name>A0A848G8K1_9RHOO</name>
<reference evidence="2 3" key="1">
    <citation type="submission" date="2020-04" db="EMBL/GenBank/DDBJ databases">
        <title>Zoogloea sp. G-4-1-14 isolated from soil.</title>
        <authorList>
            <person name="Dahal R.H."/>
        </authorList>
    </citation>
    <scope>NUCLEOTIDE SEQUENCE [LARGE SCALE GENOMIC DNA]</scope>
    <source>
        <strain evidence="2 3">G-4-1-14</strain>
    </source>
</reference>
<feature type="transmembrane region" description="Helical" evidence="1">
    <location>
        <begin position="31"/>
        <end position="55"/>
    </location>
</feature>
<proteinExistence type="predicted"/>
<dbReference type="EMBL" id="JABBGA010000015">
    <property type="protein sequence ID" value="NML27492.1"/>
    <property type="molecule type" value="Genomic_DNA"/>
</dbReference>
<keyword evidence="3" id="KW-1185">Reference proteome</keyword>
<evidence type="ECO:0000256" key="1">
    <source>
        <dbReference type="SAM" id="Phobius"/>
    </source>
</evidence>
<dbReference type="AlphaFoldDB" id="A0A848G8K1"/>
<comment type="caution">
    <text evidence="2">The sequence shown here is derived from an EMBL/GenBank/DDBJ whole genome shotgun (WGS) entry which is preliminary data.</text>
</comment>
<dbReference type="Proteomes" id="UP000580043">
    <property type="component" value="Unassembled WGS sequence"/>
</dbReference>
<organism evidence="2 3">
    <name type="scientific">Zoogloea dura</name>
    <dbReference type="NCBI Taxonomy" id="2728840"/>
    <lineage>
        <taxon>Bacteria</taxon>
        <taxon>Pseudomonadati</taxon>
        <taxon>Pseudomonadota</taxon>
        <taxon>Betaproteobacteria</taxon>
        <taxon>Rhodocyclales</taxon>
        <taxon>Zoogloeaceae</taxon>
        <taxon>Zoogloea</taxon>
    </lineage>
</organism>
<evidence type="ECO:0000313" key="2">
    <source>
        <dbReference type="EMBL" id="NML27492.1"/>
    </source>
</evidence>
<accession>A0A848G8K1</accession>
<sequence length="181" mass="19459">MKKPELPARREPPESSRAGRIGAALRSALRVFLWSAGVLVVLLIAATVLSTLVILKLGEGLCDNTPIAEYPSPEGRRRVLVFERSCGATTGFSTQASLLDADEDLDSGSGNLFISDTDHGAAPSGPGGGPELSVEWKDERSLVLVHDSRVRVFKSEQRLDGVHVSYRHTPRWGAPDTTTSP</sequence>